<evidence type="ECO:0000256" key="9">
    <source>
        <dbReference type="ARBA" id="ARBA00047365"/>
    </source>
</evidence>
<evidence type="ECO:0000313" key="13">
    <source>
        <dbReference type="Proteomes" id="UP000003178"/>
    </source>
</evidence>
<dbReference type="InterPro" id="IPR017896">
    <property type="entry name" value="4Fe4S_Fe-S-bd"/>
</dbReference>
<name>B6FX98_PEPHT</name>
<dbReference type="SFLD" id="SFLDG01066">
    <property type="entry name" value="organic_radical-activating_enz"/>
    <property type="match status" value="1"/>
</dbReference>
<dbReference type="InterPro" id="IPR058240">
    <property type="entry name" value="rSAM_sf"/>
</dbReference>
<dbReference type="eggNOG" id="COG1180">
    <property type="taxonomic scope" value="Bacteria"/>
</dbReference>
<comment type="catalytic activity">
    <reaction evidence="9">
        <text>glycyl-[protein] + reduced [flavodoxin] + S-adenosyl-L-methionine = glycin-2-yl radical-[protein] + semiquinone [flavodoxin] + 5'-deoxyadenosine + L-methionine + H(+)</text>
        <dbReference type="Rhea" id="RHEA:61976"/>
        <dbReference type="Rhea" id="RHEA-COMP:10622"/>
        <dbReference type="Rhea" id="RHEA-COMP:14480"/>
        <dbReference type="Rhea" id="RHEA-COMP:15993"/>
        <dbReference type="Rhea" id="RHEA-COMP:15994"/>
        <dbReference type="ChEBI" id="CHEBI:15378"/>
        <dbReference type="ChEBI" id="CHEBI:17319"/>
        <dbReference type="ChEBI" id="CHEBI:29947"/>
        <dbReference type="ChEBI" id="CHEBI:32722"/>
        <dbReference type="ChEBI" id="CHEBI:57618"/>
        <dbReference type="ChEBI" id="CHEBI:57844"/>
        <dbReference type="ChEBI" id="CHEBI:59789"/>
        <dbReference type="ChEBI" id="CHEBI:140311"/>
    </reaction>
</comment>
<dbReference type="PROSITE" id="PS51918">
    <property type="entry name" value="RADICAL_SAM"/>
    <property type="match status" value="1"/>
</dbReference>
<dbReference type="PANTHER" id="PTHR30352:SF4">
    <property type="entry name" value="PYRUVATE FORMATE-LYASE 2-ACTIVATING ENZYME"/>
    <property type="match status" value="1"/>
</dbReference>
<reference evidence="12 13" key="2">
    <citation type="submission" date="2008-10" db="EMBL/GenBank/DDBJ databases">
        <title>Draft genome sequence of Clostridium hiranonis (DSM 13275).</title>
        <authorList>
            <person name="Sudarsanam P."/>
            <person name="Ley R."/>
            <person name="Guruge J."/>
            <person name="Turnbaugh P.J."/>
            <person name="Mahowald M."/>
            <person name="Liep D."/>
            <person name="Gordon J."/>
        </authorList>
    </citation>
    <scope>NUCLEOTIDE SEQUENCE [LARGE SCALE GENOMIC DNA]</scope>
    <source>
        <strain evidence="12 13">DSM 13275</strain>
    </source>
</reference>
<evidence type="ECO:0000259" key="11">
    <source>
        <dbReference type="PROSITE" id="PS51918"/>
    </source>
</evidence>
<dbReference type="InterPro" id="IPR007197">
    <property type="entry name" value="rSAM"/>
</dbReference>
<gene>
    <name evidence="12" type="ORF">CLOHIR_00497</name>
</gene>
<dbReference type="SFLD" id="SFLDG01118">
    <property type="entry name" value="activating_enzymes__group_2"/>
    <property type="match status" value="1"/>
</dbReference>
<dbReference type="Proteomes" id="UP000003178">
    <property type="component" value="Unassembled WGS sequence"/>
</dbReference>
<evidence type="ECO:0000256" key="8">
    <source>
        <dbReference type="ARBA" id="ARBA00023014"/>
    </source>
</evidence>
<dbReference type="SUPFAM" id="SSF54862">
    <property type="entry name" value="4Fe-4S ferredoxins"/>
    <property type="match status" value="1"/>
</dbReference>
<sequence length="325" mass="37841">MKKSNEKLELNEEVKINEKIEDSKKALVFDVKRFAVHDGAGLRTTVFFKGCPLRCKWCQNPEGLSAKKRPIYFKNSCIHCRICEKVSKENQIEYRDDRPYFNLDYKEGFDNLIKACPSGAIRYDSKEYVVEELLEKIKEDQVFFRNDGGVTFSGGEPLMQGEFLVEILKRCKEEGIHTAIETTMFAPLEIIEKVLPYLDLIYIDLKVFDEKLHEECTGVSSKVIKEHIKYVLESNHRDKVIIRTPLIPTMTATDENIRSIAEFLVGVYPEVRYELLNYNPLAPSKYELVDLEYGLDEDYKMFGKDEMQHFYDIVEQVGLKNLIIE</sequence>
<evidence type="ECO:0000256" key="5">
    <source>
        <dbReference type="ARBA" id="ARBA00022723"/>
    </source>
</evidence>
<proteinExistence type="inferred from homology"/>
<evidence type="ECO:0000256" key="7">
    <source>
        <dbReference type="ARBA" id="ARBA00023004"/>
    </source>
</evidence>
<keyword evidence="4" id="KW-0949">S-adenosyl-L-methionine</keyword>
<dbReference type="GO" id="GO:0016491">
    <property type="term" value="F:oxidoreductase activity"/>
    <property type="evidence" value="ECO:0007669"/>
    <property type="project" value="UniProtKB-KW"/>
</dbReference>
<dbReference type="PIRSF" id="PIRSF000371">
    <property type="entry name" value="PFL_act_enz"/>
    <property type="match status" value="1"/>
</dbReference>
<dbReference type="SFLD" id="SFLDS00029">
    <property type="entry name" value="Radical_SAM"/>
    <property type="match status" value="1"/>
</dbReference>
<dbReference type="EMBL" id="ABWP01000016">
    <property type="protein sequence ID" value="EEA85865.1"/>
    <property type="molecule type" value="Genomic_DNA"/>
</dbReference>
<dbReference type="EC" id="1.97.1.-" evidence="12"/>
<evidence type="ECO:0000256" key="1">
    <source>
        <dbReference type="ARBA" id="ARBA00001966"/>
    </source>
</evidence>
<comment type="cofactor">
    <cofactor evidence="1">
        <name>[4Fe-4S] cluster</name>
        <dbReference type="ChEBI" id="CHEBI:49883"/>
    </cofactor>
</comment>
<dbReference type="InterPro" id="IPR012839">
    <property type="entry name" value="Organic_radical_activase"/>
</dbReference>
<evidence type="ECO:0000256" key="3">
    <source>
        <dbReference type="ARBA" id="ARBA00022485"/>
    </source>
</evidence>
<keyword evidence="6 12" id="KW-0560">Oxidoreductase</keyword>
<dbReference type="PANTHER" id="PTHR30352">
    <property type="entry name" value="PYRUVATE FORMATE-LYASE-ACTIVATING ENZYME"/>
    <property type="match status" value="1"/>
</dbReference>
<dbReference type="Gene3D" id="3.20.20.70">
    <property type="entry name" value="Aldolase class I"/>
    <property type="match status" value="1"/>
</dbReference>
<evidence type="ECO:0000256" key="6">
    <source>
        <dbReference type="ARBA" id="ARBA00023002"/>
    </source>
</evidence>
<evidence type="ECO:0000259" key="10">
    <source>
        <dbReference type="PROSITE" id="PS51379"/>
    </source>
</evidence>
<accession>B6FX98</accession>
<dbReference type="PROSITE" id="PS01087">
    <property type="entry name" value="RADICAL_ACTIVATING"/>
    <property type="match status" value="1"/>
</dbReference>
<dbReference type="OrthoDB" id="9782387at2"/>
<dbReference type="GO" id="GO:0046872">
    <property type="term" value="F:metal ion binding"/>
    <property type="evidence" value="ECO:0007669"/>
    <property type="project" value="UniProtKB-KW"/>
</dbReference>
<dbReference type="STRING" id="500633.CLOHIR_00497"/>
<evidence type="ECO:0000256" key="4">
    <source>
        <dbReference type="ARBA" id="ARBA00022691"/>
    </source>
</evidence>
<dbReference type="SUPFAM" id="SSF102114">
    <property type="entry name" value="Radical SAM enzymes"/>
    <property type="match status" value="1"/>
</dbReference>
<dbReference type="AlphaFoldDB" id="B6FX98"/>
<reference evidence="12 13" key="1">
    <citation type="submission" date="2008-09" db="EMBL/GenBank/DDBJ databases">
        <authorList>
            <person name="Fulton L."/>
            <person name="Clifton S."/>
            <person name="Fulton B."/>
            <person name="Xu J."/>
            <person name="Minx P."/>
            <person name="Pepin K.H."/>
            <person name="Johnson M."/>
            <person name="Thiruvilangam P."/>
            <person name="Bhonagiri V."/>
            <person name="Nash W.E."/>
            <person name="Mardis E.R."/>
            <person name="Wilson R.K."/>
        </authorList>
    </citation>
    <scope>NUCLEOTIDE SEQUENCE [LARGE SCALE GENOMIC DNA]</scope>
    <source>
        <strain evidence="12 13">DSM 13275</strain>
    </source>
</reference>
<keyword evidence="7" id="KW-0408">Iron</keyword>
<protein>
    <submittedName>
        <fullName evidence="12">Glycyl-radical enzyme activating protein family protein</fullName>
        <ecNumber evidence="12">1.97.1.-</ecNumber>
    </submittedName>
</protein>
<comment type="caution">
    <text evidence="12">The sequence shown here is derived from an EMBL/GenBank/DDBJ whole genome shotgun (WGS) entry which is preliminary data.</text>
</comment>
<dbReference type="Pfam" id="PF04055">
    <property type="entry name" value="Radical_SAM"/>
    <property type="match status" value="1"/>
</dbReference>
<feature type="domain" description="4Fe-4S ferredoxin-type" evidence="10">
    <location>
        <begin position="68"/>
        <end position="97"/>
    </location>
</feature>
<keyword evidence="13" id="KW-1185">Reference proteome</keyword>
<evidence type="ECO:0000313" key="12">
    <source>
        <dbReference type="EMBL" id="EEA85865.1"/>
    </source>
</evidence>
<evidence type="ECO:0000256" key="2">
    <source>
        <dbReference type="ARBA" id="ARBA00009777"/>
    </source>
</evidence>
<keyword evidence="5" id="KW-0479">Metal-binding</keyword>
<dbReference type="CDD" id="cd01335">
    <property type="entry name" value="Radical_SAM"/>
    <property type="match status" value="1"/>
</dbReference>
<dbReference type="NCBIfam" id="TIGR02494">
    <property type="entry name" value="PFLE_PFLC"/>
    <property type="match status" value="1"/>
</dbReference>
<dbReference type="GO" id="GO:0051539">
    <property type="term" value="F:4 iron, 4 sulfur cluster binding"/>
    <property type="evidence" value="ECO:0007669"/>
    <property type="project" value="UniProtKB-KW"/>
</dbReference>
<feature type="domain" description="Radical SAM core" evidence="11">
    <location>
        <begin position="34"/>
        <end position="325"/>
    </location>
</feature>
<organism evidence="12 13">
    <name type="scientific">Peptacetobacter hiranonis (strain DSM 13275 / JCM 10541 / KCTC 15199 / TO-931)</name>
    <name type="common">Clostridium hiranonis</name>
    <dbReference type="NCBI Taxonomy" id="500633"/>
    <lineage>
        <taxon>Bacteria</taxon>
        <taxon>Bacillati</taxon>
        <taxon>Bacillota</taxon>
        <taxon>Clostridia</taxon>
        <taxon>Peptostreptococcales</taxon>
        <taxon>Peptostreptococcaceae</taxon>
        <taxon>Peptacetobacter</taxon>
    </lineage>
</organism>
<comment type="similarity">
    <text evidence="2">Belongs to the organic radical-activating enzymes family.</text>
</comment>
<dbReference type="HOGENOM" id="CLU_058969_0_0_9"/>
<keyword evidence="8" id="KW-0411">Iron-sulfur</keyword>
<keyword evidence="3" id="KW-0004">4Fe-4S</keyword>
<dbReference type="InterPro" id="IPR040074">
    <property type="entry name" value="BssD/PflA/YjjW"/>
</dbReference>
<dbReference type="InterPro" id="IPR034457">
    <property type="entry name" value="Organic_radical-activating"/>
</dbReference>
<dbReference type="InterPro" id="IPR001989">
    <property type="entry name" value="Radical_activat_CS"/>
</dbReference>
<dbReference type="PROSITE" id="PS51379">
    <property type="entry name" value="4FE4S_FER_2"/>
    <property type="match status" value="1"/>
</dbReference>
<dbReference type="InterPro" id="IPR013785">
    <property type="entry name" value="Aldolase_TIM"/>
</dbReference>